<organism evidence="1 2">
    <name type="scientific">Diphasiastrum complanatum</name>
    <name type="common">Issler's clubmoss</name>
    <name type="synonym">Lycopodium complanatum</name>
    <dbReference type="NCBI Taxonomy" id="34168"/>
    <lineage>
        <taxon>Eukaryota</taxon>
        <taxon>Viridiplantae</taxon>
        <taxon>Streptophyta</taxon>
        <taxon>Embryophyta</taxon>
        <taxon>Tracheophyta</taxon>
        <taxon>Lycopodiopsida</taxon>
        <taxon>Lycopodiales</taxon>
        <taxon>Lycopodiaceae</taxon>
        <taxon>Lycopodioideae</taxon>
        <taxon>Diphasiastrum</taxon>
    </lineage>
</organism>
<accession>A0ACC2EBA2</accession>
<dbReference type="EMBL" id="CM055094">
    <property type="protein sequence ID" value="KAJ7563635.1"/>
    <property type="molecule type" value="Genomic_DNA"/>
</dbReference>
<sequence>MVGPLQRLLGSLLMFSIIHPCLLIKLALLLSLFSPRMLLLLLQLMLVLTVLLVVLFDVVLLHAHIGSNVFQWGRFMECTHFTQALTMKTIHSHKYLREQTLAVTPTMLNV</sequence>
<reference evidence="2" key="1">
    <citation type="journal article" date="2024" name="Proc. Natl. Acad. Sci. U.S.A.">
        <title>Extraordinary preservation of gene collinearity over three hundred million years revealed in homosporous lycophytes.</title>
        <authorList>
            <person name="Li C."/>
            <person name="Wickell D."/>
            <person name="Kuo L.Y."/>
            <person name="Chen X."/>
            <person name="Nie B."/>
            <person name="Liao X."/>
            <person name="Peng D."/>
            <person name="Ji J."/>
            <person name="Jenkins J."/>
            <person name="Williams M."/>
            <person name="Shu S."/>
            <person name="Plott C."/>
            <person name="Barry K."/>
            <person name="Rajasekar S."/>
            <person name="Grimwood J."/>
            <person name="Han X."/>
            <person name="Sun S."/>
            <person name="Hou Z."/>
            <person name="He W."/>
            <person name="Dai G."/>
            <person name="Sun C."/>
            <person name="Schmutz J."/>
            <person name="Leebens-Mack J.H."/>
            <person name="Li F.W."/>
            <person name="Wang L."/>
        </authorList>
    </citation>
    <scope>NUCLEOTIDE SEQUENCE [LARGE SCALE GENOMIC DNA]</scope>
    <source>
        <strain evidence="2">cv. PW_Plant_1</strain>
    </source>
</reference>
<dbReference type="Proteomes" id="UP001162992">
    <property type="component" value="Chromosome 3"/>
</dbReference>
<name>A0ACC2EBA2_DIPCM</name>
<gene>
    <name evidence="1" type="ORF">O6H91_03G118200</name>
</gene>
<evidence type="ECO:0000313" key="2">
    <source>
        <dbReference type="Proteomes" id="UP001162992"/>
    </source>
</evidence>
<proteinExistence type="predicted"/>
<comment type="caution">
    <text evidence="1">The sequence shown here is derived from an EMBL/GenBank/DDBJ whole genome shotgun (WGS) entry which is preliminary data.</text>
</comment>
<keyword evidence="2" id="KW-1185">Reference proteome</keyword>
<evidence type="ECO:0000313" key="1">
    <source>
        <dbReference type="EMBL" id="KAJ7563635.1"/>
    </source>
</evidence>
<protein>
    <submittedName>
        <fullName evidence="1">Uncharacterized protein</fullName>
    </submittedName>
</protein>